<dbReference type="GO" id="GO:0016020">
    <property type="term" value="C:membrane"/>
    <property type="evidence" value="ECO:0007669"/>
    <property type="project" value="UniProtKB-SubCell"/>
</dbReference>
<accession>A0A2I0KIN9</accession>
<evidence type="ECO:0000313" key="5">
    <source>
        <dbReference type="EMBL" id="PKI68384.1"/>
    </source>
</evidence>
<dbReference type="Pfam" id="PF04576">
    <property type="entry name" value="Zein-binding"/>
    <property type="match status" value="1"/>
</dbReference>
<dbReference type="AlphaFoldDB" id="A0A2I0KIN9"/>
<organism evidence="5 6">
    <name type="scientific">Punica granatum</name>
    <name type="common">Pomegranate</name>
    <dbReference type="NCBI Taxonomy" id="22663"/>
    <lineage>
        <taxon>Eukaryota</taxon>
        <taxon>Viridiplantae</taxon>
        <taxon>Streptophyta</taxon>
        <taxon>Embryophyta</taxon>
        <taxon>Tracheophyta</taxon>
        <taxon>Spermatophyta</taxon>
        <taxon>Magnoliopsida</taxon>
        <taxon>eudicotyledons</taxon>
        <taxon>Gunneridae</taxon>
        <taxon>Pentapetalae</taxon>
        <taxon>rosids</taxon>
        <taxon>malvids</taxon>
        <taxon>Myrtales</taxon>
        <taxon>Lythraceae</taxon>
        <taxon>Punica</taxon>
    </lineage>
</organism>
<dbReference type="PROSITE" id="PS51775">
    <property type="entry name" value="GTD_BINDING"/>
    <property type="match status" value="1"/>
</dbReference>
<gene>
    <name evidence="5" type="ORF">CRG98_011181</name>
</gene>
<dbReference type="PANTHER" id="PTHR31448:SF34">
    <property type="entry name" value="MYOSIN-BINDING PROTEIN 3"/>
    <property type="match status" value="1"/>
</dbReference>
<dbReference type="PANTHER" id="PTHR31448">
    <property type="entry name" value="MYOSIN-BINDING PROTEIN 2"/>
    <property type="match status" value="1"/>
</dbReference>
<dbReference type="GeneID" id="116205403"/>
<keyword evidence="2" id="KW-0812">Transmembrane</keyword>
<dbReference type="Proteomes" id="UP000233551">
    <property type="component" value="Unassembled WGS sequence"/>
</dbReference>
<evidence type="ECO:0000256" key="4">
    <source>
        <dbReference type="ARBA" id="ARBA00023136"/>
    </source>
</evidence>
<comment type="subcellular location">
    <subcellularLocation>
        <location evidence="1">Membrane</location>
        <topology evidence="1">Single-pass membrane protein</topology>
    </subcellularLocation>
</comment>
<keyword evidence="3" id="KW-1133">Transmembrane helix</keyword>
<comment type="caution">
    <text evidence="5">The sequence shown here is derived from an EMBL/GenBank/DDBJ whole genome shotgun (WGS) entry which is preliminary data.</text>
</comment>
<dbReference type="InterPro" id="IPR007656">
    <property type="entry name" value="GTD-bd"/>
</dbReference>
<evidence type="ECO:0000256" key="3">
    <source>
        <dbReference type="ARBA" id="ARBA00022989"/>
    </source>
</evidence>
<dbReference type="OrthoDB" id="1888939at2759"/>
<dbReference type="STRING" id="22663.A0A2I0KIN9"/>
<dbReference type="GO" id="GO:0080115">
    <property type="term" value="F:myosin XI tail binding"/>
    <property type="evidence" value="ECO:0007669"/>
    <property type="project" value="UniProtKB-ARBA"/>
</dbReference>
<protein>
    <submittedName>
        <fullName evidence="5">Uncharacterized protein</fullName>
    </submittedName>
</protein>
<keyword evidence="4" id="KW-0472">Membrane</keyword>
<reference evidence="5 6" key="1">
    <citation type="submission" date="2017-11" db="EMBL/GenBank/DDBJ databases">
        <title>De-novo sequencing of pomegranate (Punica granatum L.) genome.</title>
        <authorList>
            <person name="Akparov Z."/>
            <person name="Amiraslanov A."/>
            <person name="Hajiyeva S."/>
            <person name="Abbasov M."/>
            <person name="Kaur K."/>
            <person name="Hamwieh A."/>
            <person name="Solovyev V."/>
            <person name="Salamov A."/>
            <person name="Braich B."/>
            <person name="Kosarev P."/>
            <person name="Mahmoud A."/>
            <person name="Hajiyev E."/>
            <person name="Babayeva S."/>
            <person name="Izzatullayeva V."/>
            <person name="Mammadov A."/>
            <person name="Mammadov A."/>
            <person name="Sharifova S."/>
            <person name="Ojaghi J."/>
            <person name="Eynullazada K."/>
            <person name="Bayramov B."/>
            <person name="Abdulazimova A."/>
            <person name="Shahmuradov I."/>
        </authorList>
    </citation>
    <scope>NUCLEOTIDE SEQUENCE [LARGE SCALE GENOMIC DNA]</scope>
    <source>
        <strain evidence="6">cv. AG2017</strain>
        <tissue evidence="5">Leaf</tissue>
    </source>
</reference>
<sequence length="794" mass="89743">MAANRFATMLHRNTNKITVILVYAVLEWVLIFLLLLNSLFSYFIAKFADYFGLKHPCLWCSRIDHVLDRGENVKSIKADFMCNRHALEISGLGYCHRHQKLAKSQEMCENCSLTSVAEEETVSRCSCCNGRLEGKVFPSCLLLKPSWCSIEGTGREIESIGAKKCDSPSGTEDRTDEGVADVDDEHQIISDLDSFSIREITSEEECSKSLSNFRWHEKDATGDGKDAFCGIEAMRESCDSNNMTRISLVEDSWIEVIDLQFIMRYDGPCDSSDRLHLIDLIDSSIIGNVKLPNLREEGQHSGMLQVDTAAELDQNNADSETKREPDELSPANDAEETANDKETGDFEPSGVIATGEKGIDDPEHELDQSQLQGDLPSANGDGSKDTDAEILGTEEILGEKDTDQTHNLEAEEEKFPDTPTSLESLQNWQKKLLLLEKRESSIEESLDGSVLSEIMDGGDGLMTIERLKSALTAERKALKALYAELEEERSASAIAANQTMAMITRLQEEKATMQMEALQYQRMMEEQSEYDQEALQMLNELMVKREKEKQELEGELEIYKAKVSEYEAKERLRGESPIKDCDDDELSIDLNREMGDQSENEEANTPNDEAIDLEELAIDCVKNMSELDNSLAEFEEERLSILDQLKSLEEKLLTMSNDGEAIQLRDMETKEDSLSYLESGTMRKMAKRLLPLLDAADDEAEEEVGIRPQNAELLDTQMPELEEGEREAKRIDIVEEVDRVYERLQALEEDREFLKHCMSTVKKGDEGMDLLQEILQHLRDLKSVELRVKDIGDE</sequence>
<dbReference type="EMBL" id="PGOL01000558">
    <property type="protein sequence ID" value="PKI68384.1"/>
    <property type="molecule type" value="Genomic_DNA"/>
</dbReference>
<dbReference type="InterPro" id="IPR039306">
    <property type="entry name" value="MYOB"/>
</dbReference>
<proteinExistence type="predicted"/>
<name>A0A2I0KIN9_PUNGR</name>
<evidence type="ECO:0000256" key="2">
    <source>
        <dbReference type="ARBA" id="ARBA00022692"/>
    </source>
</evidence>
<evidence type="ECO:0000313" key="6">
    <source>
        <dbReference type="Proteomes" id="UP000233551"/>
    </source>
</evidence>
<keyword evidence="6" id="KW-1185">Reference proteome</keyword>
<evidence type="ECO:0000256" key="1">
    <source>
        <dbReference type="ARBA" id="ARBA00004167"/>
    </source>
</evidence>